<evidence type="ECO:0000259" key="3">
    <source>
        <dbReference type="Pfam" id="PF04825"/>
    </source>
</evidence>
<dbReference type="GO" id="GO:0007062">
    <property type="term" value="P:sister chromatid cohesion"/>
    <property type="evidence" value="ECO:0000318"/>
    <property type="project" value="GO_Central"/>
</dbReference>
<dbReference type="InterPro" id="IPR039781">
    <property type="entry name" value="Rad21/Rec8-like"/>
</dbReference>
<dbReference type="PANTHER" id="PTHR12585">
    <property type="entry name" value="SCC1 / RAD21 FAMILY MEMBER"/>
    <property type="match status" value="1"/>
</dbReference>
<comment type="subcellular location">
    <subcellularLocation>
        <location evidence="1">Nucleus</location>
    </subcellularLocation>
</comment>
<dbReference type="PANTHER" id="PTHR12585:SF69">
    <property type="entry name" value="FI11703P"/>
    <property type="match status" value="1"/>
</dbReference>
<gene>
    <name evidence="4" type="ORF">MARPO_0044s0063</name>
</gene>
<dbReference type="Pfam" id="PF04825">
    <property type="entry name" value="Rad21_Rec8_N"/>
    <property type="match status" value="1"/>
</dbReference>
<dbReference type="GO" id="GO:0005634">
    <property type="term" value="C:nucleus"/>
    <property type="evidence" value="ECO:0007669"/>
    <property type="project" value="UniProtKB-SubCell"/>
</dbReference>
<evidence type="ECO:0000313" key="4">
    <source>
        <dbReference type="EMBL" id="PTQ39605.1"/>
    </source>
</evidence>
<dbReference type="OrthoDB" id="10071381at2759"/>
<keyword evidence="2" id="KW-0539">Nucleus</keyword>
<protein>
    <recommendedName>
        <fullName evidence="3">Rad21/Rec8-like protein N-terminal domain-containing protein</fullName>
    </recommendedName>
</protein>
<feature type="domain" description="Rad21/Rec8-like protein N-terminal" evidence="3">
    <location>
        <begin position="34"/>
        <end position="83"/>
    </location>
</feature>
<dbReference type="GO" id="GO:1990414">
    <property type="term" value="P:replication-born double-strand break repair via sister chromatid exchange"/>
    <property type="evidence" value="ECO:0000318"/>
    <property type="project" value="GO_Central"/>
</dbReference>
<reference evidence="5" key="1">
    <citation type="journal article" date="2017" name="Cell">
        <title>Insights into land plant evolution garnered from the Marchantia polymorpha genome.</title>
        <authorList>
            <person name="Bowman J.L."/>
            <person name="Kohchi T."/>
            <person name="Yamato K.T."/>
            <person name="Jenkins J."/>
            <person name="Shu S."/>
            <person name="Ishizaki K."/>
            <person name="Yamaoka S."/>
            <person name="Nishihama R."/>
            <person name="Nakamura Y."/>
            <person name="Berger F."/>
            <person name="Adam C."/>
            <person name="Aki S.S."/>
            <person name="Althoff F."/>
            <person name="Araki T."/>
            <person name="Arteaga-Vazquez M.A."/>
            <person name="Balasubrmanian S."/>
            <person name="Barry K."/>
            <person name="Bauer D."/>
            <person name="Boehm C.R."/>
            <person name="Briginshaw L."/>
            <person name="Caballero-Perez J."/>
            <person name="Catarino B."/>
            <person name="Chen F."/>
            <person name="Chiyoda S."/>
            <person name="Chovatia M."/>
            <person name="Davies K.M."/>
            <person name="Delmans M."/>
            <person name="Demura T."/>
            <person name="Dierschke T."/>
            <person name="Dolan L."/>
            <person name="Dorantes-Acosta A.E."/>
            <person name="Eklund D.M."/>
            <person name="Florent S.N."/>
            <person name="Flores-Sandoval E."/>
            <person name="Fujiyama A."/>
            <person name="Fukuzawa H."/>
            <person name="Galik B."/>
            <person name="Grimanelli D."/>
            <person name="Grimwood J."/>
            <person name="Grossniklaus U."/>
            <person name="Hamada T."/>
            <person name="Haseloff J."/>
            <person name="Hetherington A.J."/>
            <person name="Higo A."/>
            <person name="Hirakawa Y."/>
            <person name="Hundley H.N."/>
            <person name="Ikeda Y."/>
            <person name="Inoue K."/>
            <person name="Inoue S.I."/>
            <person name="Ishida S."/>
            <person name="Jia Q."/>
            <person name="Kakita M."/>
            <person name="Kanazawa T."/>
            <person name="Kawai Y."/>
            <person name="Kawashima T."/>
            <person name="Kennedy M."/>
            <person name="Kinose K."/>
            <person name="Kinoshita T."/>
            <person name="Kohara Y."/>
            <person name="Koide E."/>
            <person name="Komatsu K."/>
            <person name="Kopischke S."/>
            <person name="Kubo M."/>
            <person name="Kyozuka J."/>
            <person name="Lagercrantz U."/>
            <person name="Lin S.S."/>
            <person name="Lindquist E."/>
            <person name="Lipzen A.M."/>
            <person name="Lu C.W."/>
            <person name="De Luna E."/>
            <person name="Martienssen R.A."/>
            <person name="Minamino N."/>
            <person name="Mizutani M."/>
            <person name="Mizutani M."/>
            <person name="Mochizuki N."/>
            <person name="Monte I."/>
            <person name="Mosher R."/>
            <person name="Nagasaki H."/>
            <person name="Nakagami H."/>
            <person name="Naramoto S."/>
            <person name="Nishitani K."/>
            <person name="Ohtani M."/>
            <person name="Okamoto T."/>
            <person name="Okumura M."/>
            <person name="Phillips J."/>
            <person name="Pollak B."/>
            <person name="Reinders A."/>
            <person name="Rovekamp M."/>
            <person name="Sano R."/>
            <person name="Sawa S."/>
            <person name="Schmid M.W."/>
            <person name="Shirakawa M."/>
            <person name="Solano R."/>
            <person name="Spunde A."/>
            <person name="Suetsugu N."/>
            <person name="Sugano S."/>
            <person name="Sugiyama A."/>
            <person name="Sun R."/>
            <person name="Suzuki Y."/>
            <person name="Takenaka M."/>
            <person name="Takezawa D."/>
            <person name="Tomogane H."/>
            <person name="Tsuzuki M."/>
            <person name="Ueda T."/>
            <person name="Umeda M."/>
            <person name="Ward J.M."/>
            <person name="Watanabe Y."/>
            <person name="Yazaki K."/>
            <person name="Yokoyama R."/>
            <person name="Yoshitake Y."/>
            <person name="Yotsui I."/>
            <person name="Zachgo S."/>
            <person name="Schmutz J."/>
        </authorList>
    </citation>
    <scope>NUCLEOTIDE SEQUENCE [LARGE SCALE GENOMIC DNA]</scope>
    <source>
        <strain evidence="5">Tak-1</strain>
    </source>
</reference>
<organism evidence="4 5">
    <name type="scientific">Marchantia polymorpha</name>
    <name type="common">Common liverwort</name>
    <name type="synonym">Marchantia aquatica</name>
    <dbReference type="NCBI Taxonomy" id="3197"/>
    <lineage>
        <taxon>Eukaryota</taxon>
        <taxon>Viridiplantae</taxon>
        <taxon>Streptophyta</taxon>
        <taxon>Embryophyta</taxon>
        <taxon>Marchantiophyta</taxon>
        <taxon>Marchantiopsida</taxon>
        <taxon>Marchantiidae</taxon>
        <taxon>Marchantiales</taxon>
        <taxon>Marchantiaceae</taxon>
        <taxon>Marchantia</taxon>
    </lineage>
</organism>
<dbReference type="AlphaFoldDB" id="A0A2R6X0G8"/>
<dbReference type="InterPro" id="IPR006910">
    <property type="entry name" value="Rad21_Rec8_N"/>
</dbReference>
<dbReference type="EMBL" id="KZ772716">
    <property type="protein sequence ID" value="PTQ39605.1"/>
    <property type="molecule type" value="Genomic_DNA"/>
</dbReference>
<dbReference type="GO" id="GO:0003682">
    <property type="term" value="F:chromatin binding"/>
    <property type="evidence" value="ECO:0000318"/>
    <property type="project" value="GO_Central"/>
</dbReference>
<keyword evidence="5" id="KW-1185">Reference proteome</keyword>
<dbReference type="GO" id="GO:0008278">
    <property type="term" value="C:cohesin complex"/>
    <property type="evidence" value="ECO:0000318"/>
    <property type="project" value="GO_Central"/>
</dbReference>
<proteinExistence type="predicted"/>
<name>A0A2R6X0G8_MARPO</name>
<sequence length="393" mass="44770">MDCGAVGAEAPQEPSHRNEHQCLCRFNFVPRSSHCFRLSGHLPLGVVRMYSRKVNNLFHDCSEALVKIKQAFHTGAVDLPPEAATSPFHSITPPETFDLDEFEPLPDREMHLLHSNGAVDHHVTTREQIILQDPLEDRSYLESQFGVDERFPEGDVPRMGIDFDEDLLDKPSREASPDAVTLQDEVLRVNMGDGMNYDEMDRMEPMDVDDDHHETGTHALGMDMDLDYQPEAEGIENGDMNRSIGMIEDLERDRHSEEIEQDNFDLQLNKPDELERAMPGTLETEEYEGKGVFVEEADKEETVEKPGIDDHVQEVVEDERAGLEGEGETSLERVWRGKRKERNNDKSLVSDFTIEIDSRLLSALLTGVNRAFPYISVEDLDIVTQEILFFSDW</sequence>
<accession>A0A2R6X0G8</accession>
<evidence type="ECO:0000256" key="2">
    <source>
        <dbReference type="ARBA" id="ARBA00023242"/>
    </source>
</evidence>
<evidence type="ECO:0000313" key="5">
    <source>
        <dbReference type="Proteomes" id="UP000244005"/>
    </source>
</evidence>
<evidence type="ECO:0000256" key="1">
    <source>
        <dbReference type="ARBA" id="ARBA00004123"/>
    </source>
</evidence>
<dbReference type="Proteomes" id="UP000244005">
    <property type="component" value="Unassembled WGS sequence"/>
</dbReference>